<dbReference type="AlphaFoldDB" id="A0A2Z3L8W6"/>
<feature type="binding site" evidence="9">
    <location>
        <begin position="231"/>
        <end position="233"/>
    </location>
    <ligand>
        <name>ATP</name>
        <dbReference type="ChEBI" id="CHEBI:30616"/>
    </ligand>
</feature>
<dbReference type="SUPFAM" id="SSF55681">
    <property type="entry name" value="Class II aaRS and biotin synthetases"/>
    <property type="match status" value="1"/>
</dbReference>
<dbReference type="HAMAP" id="MF_02075">
    <property type="entry name" value="Asp_tRNA_synth_type2"/>
    <property type="match status" value="1"/>
</dbReference>
<dbReference type="InterPro" id="IPR004364">
    <property type="entry name" value="Aa-tRNA-synt_II"/>
</dbReference>
<feature type="binding site" evidence="9">
    <location>
        <position position="231"/>
    </location>
    <ligand>
        <name>L-aspartate</name>
        <dbReference type="ChEBI" id="CHEBI:29991"/>
    </ligand>
</feature>
<dbReference type="InterPro" id="IPR002312">
    <property type="entry name" value="Asp/Asn-tRNA-synth_IIb"/>
</dbReference>
<dbReference type="GO" id="GO:0006422">
    <property type="term" value="P:aspartyl-tRNA aminoacylation"/>
    <property type="evidence" value="ECO:0007669"/>
    <property type="project" value="UniProtKB-UniRule"/>
</dbReference>
<feature type="binding site" evidence="9">
    <location>
        <position position="187"/>
    </location>
    <ligand>
        <name>L-aspartate</name>
        <dbReference type="ChEBI" id="CHEBI:29991"/>
    </ligand>
</feature>
<evidence type="ECO:0000256" key="5">
    <source>
        <dbReference type="ARBA" id="ARBA00022741"/>
    </source>
</evidence>
<dbReference type="GO" id="GO:0005524">
    <property type="term" value="F:ATP binding"/>
    <property type="evidence" value="ECO:0007669"/>
    <property type="project" value="UniProtKB-UniRule"/>
</dbReference>
<feature type="binding site" evidence="9">
    <location>
        <position position="385"/>
    </location>
    <ligand>
        <name>L-aspartate</name>
        <dbReference type="ChEBI" id="CHEBI:29991"/>
    </ligand>
</feature>
<name>A0A2Z3L8W6_9BACT</name>
<evidence type="ECO:0000313" key="11">
    <source>
        <dbReference type="EMBL" id="AWN81841.1"/>
    </source>
</evidence>
<keyword evidence="4 9" id="KW-0436">Ligase</keyword>
<dbReference type="Proteomes" id="UP000245872">
    <property type="component" value="Chromosome"/>
</dbReference>
<evidence type="ECO:0000256" key="8">
    <source>
        <dbReference type="ARBA" id="ARBA00023146"/>
    </source>
</evidence>
<dbReference type="KEGG" id="cher:DK880_00521"/>
<feature type="region of interest" description="Aspartate" evidence="9">
    <location>
        <begin position="209"/>
        <end position="212"/>
    </location>
</feature>
<evidence type="ECO:0000259" key="10">
    <source>
        <dbReference type="PROSITE" id="PS50862"/>
    </source>
</evidence>
<gene>
    <name evidence="11" type="primary">aspS2</name>
    <name evidence="9" type="synonym">aspS</name>
    <name evidence="11" type="ORF">DK880_00521</name>
</gene>
<protein>
    <recommendedName>
        <fullName evidence="9">Aspartate--tRNA ligase</fullName>
        <ecNumber evidence="9">6.1.1.12</ecNumber>
    </recommendedName>
    <alternativeName>
        <fullName evidence="9">Aspartyl-tRNA synthetase</fullName>
        <shortName evidence="9">AspRS</shortName>
    </alternativeName>
</protein>
<dbReference type="SUPFAM" id="SSF50249">
    <property type="entry name" value="Nucleic acid-binding proteins"/>
    <property type="match status" value="1"/>
</dbReference>
<keyword evidence="3 9" id="KW-0963">Cytoplasm</keyword>
<dbReference type="InterPro" id="IPR004365">
    <property type="entry name" value="NA-bd_OB_tRNA"/>
</dbReference>
<evidence type="ECO:0000256" key="6">
    <source>
        <dbReference type="ARBA" id="ARBA00022840"/>
    </source>
</evidence>
<evidence type="ECO:0000256" key="3">
    <source>
        <dbReference type="ARBA" id="ARBA00022490"/>
    </source>
</evidence>
<dbReference type="InterPro" id="IPR045864">
    <property type="entry name" value="aa-tRNA-synth_II/BPL/LPL"/>
</dbReference>
<evidence type="ECO:0000256" key="2">
    <source>
        <dbReference type="ARBA" id="ARBA00005312"/>
    </source>
</evidence>
<sequence length="459" mass="51906">MHALVEIKNLSSLSEQEIVRVRGRVFSKKVHGTLLFLILRDGLHTLQVIVVKGKAVAGHAFSDSCYDELRKVENESFIEAIGIVQRTEKPVLACSQQKIELRLIAYTLMSRATLTLPITLKETERAEVAAAIPYGKRLDNRVLDLRTRLSQAIFRVNDGMLGYIQKYLREEEFMEIKTPKLIGGSSEGGAAPFRLDYFGEPACLAQSPQLYKQMVLMGGFKRVFEIGPVFRAEHSHTTRHLTEFVGIDLEMLLDETYQEVIQLLYRLLTSLFTKLNEQYSSEIAFIQAFFHTTPLLFAPELVALTFPEAVALLSASGSTRGEEEDFSTEEEKQLGAIIREQYQTDLYVVTGYPAAVRPFYTFIDPENPTYTYGYDFMLRGMEILSGAQRIHDYKLLSERAAALGIAAHTMSHYLEAFQYGAPPHAGAGMGLERLLRAFLGLPDVRYSSLFPRYPKRLYP</sequence>
<dbReference type="InterPro" id="IPR006195">
    <property type="entry name" value="aa-tRNA-synth_II"/>
</dbReference>
<dbReference type="EC" id="6.1.1.12" evidence="9"/>
<dbReference type="PANTHER" id="PTHR43450">
    <property type="entry name" value="ASPARTYL-TRNA SYNTHETASE"/>
    <property type="match status" value="1"/>
</dbReference>
<dbReference type="NCBIfam" id="NF003483">
    <property type="entry name" value="PRK05159.1"/>
    <property type="match status" value="1"/>
</dbReference>
<dbReference type="GO" id="GO:0003723">
    <property type="term" value="F:RNA binding"/>
    <property type="evidence" value="ECO:0007669"/>
    <property type="project" value="TreeGrafter"/>
</dbReference>
<dbReference type="Gene3D" id="3.30.930.10">
    <property type="entry name" value="Bira Bifunctional Protein, Domain 2"/>
    <property type="match status" value="1"/>
</dbReference>
<feature type="binding site" evidence="9">
    <location>
        <position position="382"/>
    </location>
    <ligand>
        <name>ATP</name>
        <dbReference type="ChEBI" id="CHEBI:30616"/>
    </ligand>
</feature>
<dbReference type="PANTHER" id="PTHR43450:SF1">
    <property type="entry name" value="ASPARTATE--TRNA LIGASE, CYTOPLASMIC"/>
    <property type="match status" value="1"/>
</dbReference>
<comment type="subcellular location">
    <subcellularLocation>
        <location evidence="1 9">Cytoplasm</location>
    </subcellularLocation>
</comment>
<feature type="domain" description="Aminoacyl-transfer RNA synthetases class-II family profile" evidence="10">
    <location>
        <begin position="154"/>
        <end position="451"/>
    </location>
</feature>
<reference evidence="11 12" key="1">
    <citation type="submission" date="2018-05" db="EMBL/GenBank/DDBJ databases">
        <title>Candidatus Cardinium hertigii Genome Assembly.</title>
        <authorList>
            <person name="Showmaker K.C."/>
            <person name="Walden K.O."/>
            <person name="Fields C.J."/>
            <person name="Lambert K.N."/>
            <person name="Hudson M.E."/>
        </authorList>
    </citation>
    <scope>NUCLEOTIDE SEQUENCE [LARGE SCALE GENOMIC DNA]</scope>
    <source>
        <strain evidence="12">cHgTN10</strain>
    </source>
</reference>
<dbReference type="FunFam" id="3.30.930.10:FF:000038">
    <property type="entry name" value="Aspartate--tRNA ligase"/>
    <property type="match status" value="1"/>
</dbReference>
<keyword evidence="7 9" id="KW-0648">Protein biosynthesis</keyword>
<dbReference type="PROSITE" id="PS50862">
    <property type="entry name" value="AA_TRNA_LIGASE_II"/>
    <property type="match status" value="1"/>
</dbReference>
<evidence type="ECO:0000256" key="7">
    <source>
        <dbReference type="ARBA" id="ARBA00022917"/>
    </source>
</evidence>
<dbReference type="NCBIfam" id="TIGR00458">
    <property type="entry name" value="aspS_nondisc"/>
    <property type="match status" value="1"/>
</dbReference>
<dbReference type="RefSeq" id="WP_109997262.1">
    <property type="nucleotide sequence ID" value="NZ_CP029619.1"/>
</dbReference>
<comment type="similarity">
    <text evidence="2 9">Belongs to the class-II aminoacyl-tRNA synthetase family. Type 2 subfamily.</text>
</comment>
<comment type="catalytic activity">
    <reaction evidence="9">
        <text>tRNA(Asp) + L-aspartate + ATP = L-aspartyl-tRNA(Asp) + AMP + diphosphate</text>
        <dbReference type="Rhea" id="RHEA:19649"/>
        <dbReference type="Rhea" id="RHEA-COMP:9660"/>
        <dbReference type="Rhea" id="RHEA-COMP:9678"/>
        <dbReference type="ChEBI" id="CHEBI:29991"/>
        <dbReference type="ChEBI" id="CHEBI:30616"/>
        <dbReference type="ChEBI" id="CHEBI:33019"/>
        <dbReference type="ChEBI" id="CHEBI:78442"/>
        <dbReference type="ChEBI" id="CHEBI:78516"/>
        <dbReference type="ChEBI" id="CHEBI:456215"/>
        <dbReference type="EC" id="6.1.1.12"/>
    </reaction>
</comment>
<dbReference type="EMBL" id="CP029619">
    <property type="protein sequence ID" value="AWN81841.1"/>
    <property type="molecule type" value="Genomic_DNA"/>
</dbReference>
<accession>A0A2Z3L8W6</accession>
<dbReference type="Pfam" id="PF00152">
    <property type="entry name" value="tRNA-synt_2"/>
    <property type="match status" value="1"/>
</dbReference>
<dbReference type="InterPro" id="IPR004523">
    <property type="entry name" value="Asp-tRNA_synthase_2"/>
</dbReference>
<evidence type="ECO:0000256" key="9">
    <source>
        <dbReference type="HAMAP-Rule" id="MF_02075"/>
    </source>
</evidence>
<keyword evidence="6 9" id="KW-0067">ATP-binding</keyword>
<feature type="binding site" evidence="9">
    <location>
        <position position="389"/>
    </location>
    <ligand>
        <name>L-aspartate</name>
        <dbReference type="ChEBI" id="CHEBI:29991"/>
    </ligand>
</feature>
<dbReference type="Pfam" id="PF01336">
    <property type="entry name" value="tRNA_anti-codon"/>
    <property type="match status" value="1"/>
</dbReference>
<evidence type="ECO:0000256" key="4">
    <source>
        <dbReference type="ARBA" id="ARBA00022598"/>
    </source>
</evidence>
<dbReference type="Gene3D" id="2.40.50.140">
    <property type="entry name" value="Nucleic acid-binding proteins"/>
    <property type="match status" value="1"/>
</dbReference>
<organism evidence="11 12">
    <name type="scientific">Candidatus Cardinium hertigii</name>
    <dbReference type="NCBI Taxonomy" id="247481"/>
    <lineage>
        <taxon>Bacteria</taxon>
        <taxon>Pseudomonadati</taxon>
        <taxon>Bacteroidota</taxon>
        <taxon>Cytophagia</taxon>
        <taxon>Cytophagales</taxon>
        <taxon>Amoebophilaceae</taxon>
        <taxon>Candidatus Cardinium</taxon>
    </lineage>
</organism>
<proteinExistence type="inferred from homology"/>
<keyword evidence="5 9" id="KW-0547">Nucleotide-binding</keyword>
<evidence type="ECO:0000256" key="1">
    <source>
        <dbReference type="ARBA" id="ARBA00004496"/>
    </source>
</evidence>
<evidence type="ECO:0000313" key="12">
    <source>
        <dbReference type="Proteomes" id="UP000245872"/>
    </source>
</evidence>
<dbReference type="InterPro" id="IPR012340">
    <property type="entry name" value="NA-bd_OB-fold"/>
</dbReference>
<feature type="binding site" evidence="9">
    <location>
        <begin position="430"/>
        <end position="433"/>
    </location>
    <ligand>
        <name>ATP</name>
        <dbReference type="ChEBI" id="CHEBI:30616"/>
    </ligand>
</feature>
<keyword evidence="8 9" id="KW-0030">Aminoacyl-tRNA synthetase</keyword>
<dbReference type="GO" id="GO:0005829">
    <property type="term" value="C:cytosol"/>
    <property type="evidence" value="ECO:0007669"/>
    <property type="project" value="TreeGrafter"/>
</dbReference>
<comment type="subunit">
    <text evidence="9">Homodimer.</text>
</comment>
<dbReference type="GO" id="GO:0017101">
    <property type="term" value="C:aminoacyl-tRNA synthetase multienzyme complex"/>
    <property type="evidence" value="ECO:0007669"/>
    <property type="project" value="TreeGrafter"/>
</dbReference>
<feature type="binding site" evidence="9">
    <location>
        <begin position="239"/>
        <end position="241"/>
    </location>
    <ligand>
        <name>ATP</name>
        <dbReference type="ChEBI" id="CHEBI:30616"/>
    </ligand>
</feature>
<dbReference type="PRINTS" id="PR01042">
    <property type="entry name" value="TRNASYNTHASP"/>
</dbReference>
<dbReference type="GO" id="GO:0004815">
    <property type="term" value="F:aspartate-tRNA ligase activity"/>
    <property type="evidence" value="ECO:0007669"/>
    <property type="project" value="UniProtKB-UniRule"/>
</dbReference>
<keyword evidence="12" id="KW-1185">Reference proteome</keyword>
<comment type="function">
    <text evidence="9">Catalyzes the attachment of L-aspartate to tRNA(Asp) in a two-step reaction: L-aspartate is first activated by ATP to form Asp-AMP and then transferred to the acceptor end of tRNA(Asp).</text>
</comment>
<dbReference type="OrthoDB" id="9802326at2"/>
<comment type="caution">
    <text evidence="9">Lacks conserved residue(s) required for the propagation of feature annotation.</text>
</comment>